<organism evidence="3 4">
    <name type="scientific">Marinilactibacillus piezotolerans</name>
    <dbReference type="NCBI Taxonomy" id="258723"/>
    <lineage>
        <taxon>Bacteria</taxon>
        <taxon>Bacillati</taxon>
        <taxon>Bacillota</taxon>
        <taxon>Bacilli</taxon>
        <taxon>Lactobacillales</taxon>
        <taxon>Carnobacteriaceae</taxon>
        <taxon>Marinilactibacillus</taxon>
    </lineage>
</organism>
<dbReference type="Proteomes" id="UP000199589">
    <property type="component" value="Unassembled WGS sequence"/>
</dbReference>
<dbReference type="PANTHER" id="PTHR46797">
    <property type="entry name" value="HTH-TYPE TRANSCRIPTIONAL REGULATOR"/>
    <property type="match status" value="1"/>
</dbReference>
<dbReference type="Pfam" id="PF01381">
    <property type="entry name" value="HTH_3"/>
    <property type="match status" value="1"/>
</dbReference>
<dbReference type="RefSeq" id="WP_072694134.1">
    <property type="nucleotide sequence ID" value="NZ_FOSJ01000007.1"/>
</dbReference>
<evidence type="ECO:0000313" key="4">
    <source>
        <dbReference type="Proteomes" id="UP000199589"/>
    </source>
</evidence>
<dbReference type="CDD" id="cd00093">
    <property type="entry name" value="HTH_XRE"/>
    <property type="match status" value="1"/>
</dbReference>
<dbReference type="GO" id="GO:0003677">
    <property type="term" value="F:DNA binding"/>
    <property type="evidence" value="ECO:0007669"/>
    <property type="project" value="UniProtKB-KW"/>
</dbReference>
<dbReference type="SUPFAM" id="SSF47413">
    <property type="entry name" value="lambda repressor-like DNA-binding domains"/>
    <property type="match status" value="1"/>
</dbReference>
<proteinExistence type="predicted"/>
<dbReference type="InterPro" id="IPR050807">
    <property type="entry name" value="TransReg_Diox_bact_type"/>
</dbReference>
<reference evidence="4" key="1">
    <citation type="submission" date="2016-10" db="EMBL/GenBank/DDBJ databases">
        <authorList>
            <person name="Varghese N."/>
            <person name="Submissions S."/>
        </authorList>
    </citation>
    <scope>NUCLEOTIDE SEQUENCE [LARGE SCALE GENOMIC DNA]</scope>
    <source>
        <strain evidence="4">DSM 16108</strain>
    </source>
</reference>
<dbReference type="OrthoDB" id="9814553at2"/>
<dbReference type="EMBL" id="FOSJ01000007">
    <property type="protein sequence ID" value="SFK03819.1"/>
    <property type="molecule type" value="Genomic_DNA"/>
</dbReference>
<dbReference type="AlphaFoldDB" id="A0A1I3W983"/>
<dbReference type="GO" id="GO:0003700">
    <property type="term" value="F:DNA-binding transcription factor activity"/>
    <property type="evidence" value="ECO:0007669"/>
    <property type="project" value="TreeGrafter"/>
</dbReference>
<protein>
    <submittedName>
        <fullName evidence="3">Helix-turn-helix domain-containing protein</fullName>
    </submittedName>
</protein>
<dbReference type="PANTHER" id="PTHR46797:SF2">
    <property type="entry name" value="TRANSCRIPTIONAL REGULATOR"/>
    <property type="match status" value="1"/>
</dbReference>
<dbReference type="InterPro" id="IPR010982">
    <property type="entry name" value="Lambda_DNA-bd_dom_sf"/>
</dbReference>
<evidence type="ECO:0000259" key="2">
    <source>
        <dbReference type="PROSITE" id="PS50943"/>
    </source>
</evidence>
<dbReference type="SMART" id="SM00530">
    <property type="entry name" value="HTH_XRE"/>
    <property type="match status" value="1"/>
</dbReference>
<name>A0A1I3W983_9LACT</name>
<accession>A0A1I3W983</accession>
<dbReference type="Gene3D" id="1.10.260.40">
    <property type="entry name" value="lambda repressor-like DNA-binding domains"/>
    <property type="match status" value="1"/>
</dbReference>
<evidence type="ECO:0000256" key="1">
    <source>
        <dbReference type="ARBA" id="ARBA00023125"/>
    </source>
</evidence>
<sequence length="99" mass="11247">MEIGPRIKELRIASNMTAKELAHKIDISPSFISAIEHNSTKLSLKTLEHLCEALNVSLAEFFNDEISPIEKKLISLIQSLPEEKQYDLLKFLDGLVIKR</sequence>
<dbReference type="InterPro" id="IPR001387">
    <property type="entry name" value="Cro/C1-type_HTH"/>
</dbReference>
<keyword evidence="4" id="KW-1185">Reference proteome</keyword>
<dbReference type="PROSITE" id="PS50943">
    <property type="entry name" value="HTH_CROC1"/>
    <property type="match status" value="1"/>
</dbReference>
<evidence type="ECO:0000313" key="3">
    <source>
        <dbReference type="EMBL" id="SFK03819.1"/>
    </source>
</evidence>
<keyword evidence="1" id="KW-0238">DNA-binding</keyword>
<feature type="domain" description="HTH cro/C1-type" evidence="2">
    <location>
        <begin position="7"/>
        <end position="61"/>
    </location>
</feature>
<dbReference type="STRING" id="258723.GCA_900169305_02106"/>
<gene>
    <name evidence="3" type="ORF">SAMN04488569_100721</name>
</gene>
<dbReference type="GO" id="GO:0005829">
    <property type="term" value="C:cytosol"/>
    <property type="evidence" value="ECO:0007669"/>
    <property type="project" value="TreeGrafter"/>
</dbReference>